<gene>
    <name evidence="2" type="ORF">PG997_011006</name>
</gene>
<dbReference type="RefSeq" id="XP_066664611.1">
    <property type="nucleotide sequence ID" value="XM_066815321.1"/>
</dbReference>
<dbReference type="GeneID" id="92048381"/>
<feature type="compositionally biased region" description="Basic and acidic residues" evidence="1">
    <location>
        <begin position="76"/>
        <end position="85"/>
    </location>
</feature>
<feature type="region of interest" description="Disordered" evidence="1">
    <location>
        <begin position="1"/>
        <end position="124"/>
    </location>
</feature>
<evidence type="ECO:0008006" key="4">
    <source>
        <dbReference type="Google" id="ProtNLM"/>
    </source>
</evidence>
<dbReference type="InterPro" id="IPR035979">
    <property type="entry name" value="RBD_domain_sf"/>
</dbReference>
<proteinExistence type="predicted"/>
<comment type="caution">
    <text evidence="2">The sequence shown here is derived from an EMBL/GenBank/DDBJ whole genome shotgun (WGS) entry which is preliminary data.</text>
</comment>
<dbReference type="EMBL" id="JAQQWN010000008">
    <property type="protein sequence ID" value="KAK8070803.1"/>
    <property type="molecule type" value="Genomic_DNA"/>
</dbReference>
<evidence type="ECO:0000313" key="2">
    <source>
        <dbReference type="EMBL" id="KAK8070803.1"/>
    </source>
</evidence>
<evidence type="ECO:0000256" key="1">
    <source>
        <dbReference type="SAM" id="MobiDB-lite"/>
    </source>
</evidence>
<dbReference type="Gene3D" id="3.30.70.330">
    <property type="match status" value="1"/>
</dbReference>
<reference evidence="2 3" key="1">
    <citation type="submission" date="2023-01" db="EMBL/GenBank/DDBJ databases">
        <title>Analysis of 21 Apiospora genomes using comparative genomics revels a genus with tremendous synthesis potential of carbohydrate active enzymes and secondary metabolites.</title>
        <authorList>
            <person name="Sorensen T."/>
        </authorList>
    </citation>
    <scope>NUCLEOTIDE SEQUENCE [LARGE SCALE GENOMIC DNA]</scope>
    <source>
        <strain evidence="2 3">CBS 114990</strain>
    </source>
</reference>
<feature type="region of interest" description="Disordered" evidence="1">
    <location>
        <begin position="226"/>
        <end position="304"/>
    </location>
</feature>
<feature type="compositionally biased region" description="Polar residues" evidence="1">
    <location>
        <begin position="18"/>
        <end position="34"/>
    </location>
</feature>
<feature type="compositionally biased region" description="Basic and acidic residues" evidence="1">
    <location>
        <begin position="100"/>
        <end position="109"/>
    </location>
</feature>
<sequence>MNNLVNMRRPSRFGANLPATQAMPTISDVSSDNSEGGAPLHETQTFSQMRMGQLERNRVQRDAAAATAPAGGPKPTDNHVTDHRANGSPATVGPVPAEKQQPKAKNEGRKAHKLNPASDMFIPSSSTFNDLTKLQAADTQSKLMQLLEKKEQSQKAAAEEQKSRPVKNGLTKSASTGSYAGSTHSTLSSEQTHGFANASAFTRAHHQQGPGAENHQAGKSRAYHQNDYGLPAYDSTKQLDHTTGATNSGDQDPDTGSQALTQQGSPVPQYTKTASHTVNNGPQAVQTWAKGKGKSRHNTMSDREYKPLPPIPDLDAGAAQCRDIVVFQAVDDTTRAERSGMLNSIVPASGLPSPTVLTHADNIPFTRTAGDSLAAAQVQRGVVHIDNIPFGISRAEVIAFVGKNSRLLNDSEEPVHIIMDRVTSKTQDVYVEFASDKDAQAVVERHANNANSGRSARLGDRLVRVSLSSPAKLMEALFPVARGVNWYGYIPHILPPNHDEPFYNFSVWASDEELSMVAKHVEEPRRSPFSKDARERPYECMISTVKKFPWFMTDHITLKQRHNIYYCCYKLLTTLQDAIQREECAVRLTPQLLKRFIDAMMLCPGFTVLQKDNFAQEVRMNGPDMCKFNMPRLAEDWRHQYALGPRPGIPMDVMEYYIAIIRDESTRHAESHELSVKMELSNMQTCTSGYWGYFWHEVGYHTMKNFDKLTLHEAAKMELSAVDRILRRAVAHAEAMQLPLGNDNGTQASNQYHQLGYPSGASRNGKMLAY</sequence>
<dbReference type="SUPFAM" id="SSF54928">
    <property type="entry name" value="RNA-binding domain, RBD"/>
    <property type="match status" value="1"/>
</dbReference>
<accession>A0ABR1VLS0</accession>
<dbReference type="CDD" id="cd12254">
    <property type="entry name" value="RRM_hnRNPH_ESRPs_RBM12_like"/>
    <property type="match status" value="1"/>
</dbReference>
<organism evidence="2 3">
    <name type="scientific">Apiospora hydei</name>
    <dbReference type="NCBI Taxonomy" id="1337664"/>
    <lineage>
        <taxon>Eukaryota</taxon>
        <taxon>Fungi</taxon>
        <taxon>Dikarya</taxon>
        <taxon>Ascomycota</taxon>
        <taxon>Pezizomycotina</taxon>
        <taxon>Sordariomycetes</taxon>
        <taxon>Xylariomycetidae</taxon>
        <taxon>Amphisphaeriales</taxon>
        <taxon>Apiosporaceae</taxon>
        <taxon>Apiospora</taxon>
    </lineage>
</organism>
<keyword evidence="3" id="KW-1185">Reference proteome</keyword>
<feature type="compositionally biased region" description="Low complexity" evidence="1">
    <location>
        <begin position="63"/>
        <end position="75"/>
    </location>
</feature>
<name>A0ABR1VLS0_9PEZI</name>
<evidence type="ECO:0000313" key="3">
    <source>
        <dbReference type="Proteomes" id="UP001433268"/>
    </source>
</evidence>
<dbReference type="InterPro" id="IPR012677">
    <property type="entry name" value="Nucleotide-bd_a/b_plait_sf"/>
</dbReference>
<dbReference type="Proteomes" id="UP001433268">
    <property type="component" value="Unassembled WGS sequence"/>
</dbReference>
<feature type="region of interest" description="Disordered" evidence="1">
    <location>
        <begin position="148"/>
        <end position="192"/>
    </location>
</feature>
<feature type="compositionally biased region" description="Polar residues" evidence="1">
    <location>
        <begin position="241"/>
        <end position="286"/>
    </location>
</feature>
<protein>
    <recommendedName>
        <fullName evidence="4">RRM domain-containing protein</fullName>
    </recommendedName>
</protein>
<feature type="compositionally biased region" description="Polar residues" evidence="1">
    <location>
        <begin position="170"/>
        <end position="192"/>
    </location>
</feature>
<feature type="compositionally biased region" description="Basic and acidic residues" evidence="1">
    <location>
        <begin position="148"/>
        <end position="163"/>
    </location>
</feature>